<name>A0AAD6Z363_9AGAR</name>
<dbReference type="Proteomes" id="UP001218218">
    <property type="component" value="Unassembled WGS sequence"/>
</dbReference>
<dbReference type="Pfam" id="PF00646">
    <property type="entry name" value="F-box"/>
    <property type="match status" value="1"/>
</dbReference>
<feature type="domain" description="F-box" evidence="1">
    <location>
        <begin position="36"/>
        <end position="66"/>
    </location>
</feature>
<evidence type="ECO:0000259" key="1">
    <source>
        <dbReference type="Pfam" id="PF00646"/>
    </source>
</evidence>
<gene>
    <name evidence="2" type="ORF">DFH08DRAFT_902896</name>
</gene>
<dbReference type="EMBL" id="JARIHO010000098">
    <property type="protein sequence ID" value="KAJ7304848.1"/>
    <property type="molecule type" value="Genomic_DNA"/>
</dbReference>
<comment type="caution">
    <text evidence="2">The sequence shown here is derived from an EMBL/GenBank/DDBJ whole genome shotgun (WGS) entry which is preliminary data.</text>
</comment>
<accession>A0AAD6Z363</accession>
<reference evidence="2" key="1">
    <citation type="submission" date="2023-03" db="EMBL/GenBank/DDBJ databases">
        <title>Massive genome expansion in bonnet fungi (Mycena s.s.) driven by repeated elements and novel gene families across ecological guilds.</title>
        <authorList>
            <consortium name="Lawrence Berkeley National Laboratory"/>
            <person name="Harder C.B."/>
            <person name="Miyauchi S."/>
            <person name="Viragh M."/>
            <person name="Kuo A."/>
            <person name="Thoen E."/>
            <person name="Andreopoulos B."/>
            <person name="Lu D."/>
            <person name="Skrede I."/>
            <person name="Drula E."/>
            <person name="Henrissat B."/>
            <person name="Morin E."/>
            <person name="Kohler A."/>
            <person name="Barry K."/>
            <person name="LaButti K."/>
            <person name="Morin E."/>
            <person name="Salamov A."/>
            <person name="Lipzen A."/>
            <person name="Mereny Z."/>
            <person name="Hegedus B."/>
            <person name="Baldrian P."/>
            <person name="Stursova M."/>
            <person name="Weitz H."/>
            <person name="Taylor A."/>
            <person name="Grigoriev I.V."/>
            <person name="Nagy L.G."/>
            <person name="Martin F."/>
            <person name="Kauserud H."/>
        </authorList>
    </citation>
    <scope>NUCLEOTIDE SEQUENCE</scope>
    <source>
        <strain evidence="2">CBHHK002</strain>
    </source>
</reference>
<proteinExistence type="predicted"/>
<dbReference type="SUPFAM" id="SSF52047">
    <property type="entry name" value="RNI-like"/>
    <property type="match status" value="1"/>
</dbReference>
<dbReference type="Gene3D" id="3.80.10.10">
    <property type="entry name" value="Ribonuclease Inhibitor"/>
    <property type="match status" value="1"/>
</dbReference>
<sequence>MATREKFARSQLSLRRRISALWSSKIRNMPTAEPVLPTDVFREIANYLPRTDILALSSCSIEMRTLLLPDVYAAVSLLCGSSACSSKLELLSASPHWLAYVKKLEIGPDWLSWPIDELVELRVASTVVKISPRLTNLETFTWCGIYPLQEIVWRALRTSCPKLKILSYTAQTRQFEPDSELFKFRNLLSFSLCVKEKAEAFPLIKPNLPPKFCDMLLHSPDLEHLNLQLCPSHNNLGSLSSLMQRTWDNLSALQIEVCPDHPARDLIAPFLAAHPLITSLSILPHVPDILPLTFPPGTLPYLKFFSGISQHLAALPNLEHLRNLVLLDEPARNPLASTVGRLTFLTSLTITLADAGDMSLVFSITSACCLLESLAISYRTPCNMKQLKVIAVALRELPYLRELSLTKTYRLSDGTMLAAVLLLLEQNTMLREVHLIWVSTKEWKQSGDYTITPRKDDPRVPYVLNAKEFGPSGLGRLGGSFVRRFRHALDGSDRVSRGLARIRR</sequence>
<evidence type="ECO:0000313" key="3">
    <source>
        <dbReference type="Proteomes" id="UP001218218"/>
    </source>
</evidence>
<organism evidence="2 3">
    <name type="scientific">Mycena albidolilacea</name>
    <dbReference type="NCBI Taxonomy" id="1033008"/>
    <lineage>
        <taxon>Eukaryota</taxon>
        <taxon>Fungi</taxon>
        <taxon>Dikarya</taxon>
        <taxon>Basidiomycota</taxon>
        <taxon>Agaricomycotina</taxon>
        <taxon>Agaricomycetes</taxon>
        <taxon>Agaricomycetidae</taxon>
        <taxon>Agaricales</taxon>
        <taxon>Marasmiineae</taxon>
        <taxon>Mycenaceae</taxon>
        <taxon>Mycena</taxon>
    </lineage>
</organism>
<dbReference type="InterPro" id="IPR032675">
    <property type="entry name" value="LRR_dom_sf"/>
</dbReference>
<dbReference type="AlphaFoldDB" id="A0AAD6Z363"/>
<evidence type="ECO:0000313" key="2">
    <source>
        <dbReference type="EMBL" id="KAJ7304848.1"/>
    </source>
</evidence>
<keyword evidence="3" id="KW-1185">Reference proteome</keyword>
<protein>
    <recommendedName>
        <fullName evidence="1">F-box domain-containing protein</fullName>
    </recommendedName>
</protein>
<dbReference type="InterPro" id="IPR001810">
    <property type="entry name" value="F-box_dom"/>
</dbReference>